<dbReference type="OrthoDB" id="9794834at2"/>
<dbReference type="Proteomes" id="UP000316406">
    <property type="component" value="Unassembled WGS sequence"/>
</dbReference>
<dbReference type="PANTHER" id="PTHR43236:SF1">
    <property type="entry name" value="BLL7220 PROTEIN"/>
    <property type="match status" value="1"/>
</dbReference>
<keyword evidence="3" id="KW-1185">Reference proteome</keyword>
<dbReference type="PANTHER" id="PTHR43236">
    <property type="entry name" value="ANTITOXIN HIGA1"/>
    <property type="match status" value="1"/>
</dbReference>
<dbReference type="Gene3D" id="1.10.10.2910">
    <property type="match status" value="1"/>
</dbReference>
<accession>A0A556C4Y8</accession>
<evidence type="ECO:0000313" key="3">
    <source>
        <dbReference type="Proteomes" id="UP000316406"/>
    </source>
</evidence>
<dbReference type="Pfam" id="PF06114">
    <property type="entry name" value="Peptidase_M78"/>
    <property type="match status" value="1"/>
</dbReference>
<name>A0A556C4Y8_BREAU</name>
<evidence type="ECO:0000313" key="2">
    <source>
        <dbReference type="EMBL" id="TSI12461.1"/>
    </source>
</evidence>
<dbReference type="AlphaFoldDB" id="A0A556C4Y8"/>
<gene>
    <name evidence="2" type="ORF">FO013_20230</name>
</gene>
<comment type="caution">
    <text evidence="2">The sequence shown here is derived from an EMBL/GenBank/DDBJ whole genome shotgun (WGS) entry which is preliminary data.</text>
</comment>
<evidence type="ECO:0000259" key="1">
    <source>
        <dbReference type="Pfam" id="PF06114"/>
    </source>
</evidence>
<dbReference type="EMBL" id="VLTK01000017">
    <property type="protein sequence ID" value="TSI12461.1"/>
    <property type="molecule type" value="Genomic_DNA"/>
</dbReference>
<reference evidence="2 3" key="1">
    <citation type="submission" date="2019-07" db="EMBL/GenBank/DDBJ databases">
        <title>Draft genome sequence of Brevibacterium aurantiacum XU54 isolated from Xinjiang China.</title>
        <authorList>
            <person name="Xu X."/>
        </authorList>
    </citation>
    <scope>NUCLEOTIDE SEQUENCE [LARGE SCALE GENOMIC DNA]</scope>
    <source>
        <strain evidence="2 3">XU54</strain>
    </source>
</reference>
<protein>
    <submittedName>
        <fullName evidence="2">ImmA/IrrE family metallo-endopeptidase</fullName>
    </submittedName>
</protein>
<organism evidence="2 3">
    <name type="scientific">Brevibacterium aurantiacum</name>
    <dbReference type="NCBI Taxonomy" id="273384"/>
    <lineage>
        <taxon>Bacteria</taxon>
        <taxon>Bacillati</taxon>
        <taxon>Actinomycetota</taxon>
        <taxon>Actinomycetes</taxon>
        <taxon>Micrococcales</taxon>
        <taxon>Brevibacteriaceae</taxon>
        <taxon>Brevibacterium</taxon>
    </lineage>
</organism>
<dbReference type="InterPro" id="IPR052345">
    <property type="entry name" value="Rad_response_metalloprotease"/>
</dbReference>
<feature type="domain" description="IrrE N-terminal-like" evidence="1">
    <location>
        <begin position="88"/>
        <end position="186"/>
    </location>
</feature>
<dbReference type="InterPro" id="IPR010359">
    <property type="entry name" value="IrrE_HExxH"/>
</dbReference>
<sequence length="194" mass="21818">MVIKRPASVVSGILTSSKALLEVHTGEGAAMAELVYQAARREAQDLLNTCWDGRYPVRLRPFNDELNAEAYAADLGNDLSGVVSKAEGRPARIVLNSRHVERRNRFTWAHELGHVVERKSIAKDSDYSFEDARGQKYDLHEFFADEFAGALLMPEEELNRLKQEGYSPTQMAGRFDVSVDAVNKRIQRLAKNPQ</sequence>
<proteinExistence type="predicted"/>